<proteinExistence type="inferred from homology"/>
<comment type="cofactor">
    <cofactor evidence="7">
        <name>Zn(2+)</name>
        <dbReference type="ChEBI" id="CHEBI:29105"/>
    </cofactor>
    <text evidence="7">Binds 2 Zn(2+) ions per subunit.</text>
</comment>
<dbReference type="PROSITE" id="PS00483">
    <property type="entry name" value="DIHYDROOROTASE_2"/>
    <property type="match status" value="1"/>
</dbReference>
<dbReference type="HAMAP" id="MF_00220_B">
    <property type="entry name" value="PyrC_classI_B"/>
    <property type="match status" value="1"/>
</dbReference>
<dbReference type="Pfam" id="PF07969">
    <property type="entry name" value="Amidohydro_3"/>
    <property type="match status" value="1"/>
</dbReference>
<feature type="domain" description="Amidohydrolase 3" evidence="8">
    <location>
        <begin position="348"/>
        <end position="424"/>
    </location>
</feature>
<evidence type="ECO:0000256" key="1">
    <source>
        <dbReference type="ARBA" id="ARBA00002368"/>
    </source>
</evidence>
<dbReference type="Gene3D" id="3.20.20.140">
    <property type="entry name" value="Metal-dependent hydrolases"/>
    <property type="match status" value="1"/>
</dbReference>
<dbReference type="InterPro" id="IPR004722">
    <property type="entry name" value="DHOase"/>
</dbReference>
<dbReference type="CDD" id="cd01317">
    <property type="entry name" value="DHOase_IIa"/>
    <property type="match status" value="1"/>
</dbReference>
<comment type="caution">
    <text evidence="10">The sequence shown here is derived from an EMBL/GenBank/DDBJ whole genome shotgun (WGS) entry which is preliminary data.</text>
</comment>
<keyword evidence="4 7" id="KW-0378">Hydrolase</keyword>
<feature type="binding site" evidence="7">
    <location>
        <position position="312"/>
    </location>
    <ligand>
        <name>substrate</name>
    </ligand>
</feature>
<dbReference type="InterPro" id="IPR050138">
    <property type="entry name" value="DHOase/Allantoinase_Hydrolase"/>
</dbReference>
<feature type="binding site" evidence="7">
    <location>
        <position position="154"/>
    </location>
    <ligand>
        <name>Zn(2+)</name>
        <dbReference type="ChEBI" id="CHEBI:29105"/>
        <label>1</label>
    </ligand>
</feature>
<dbReference type="NCBIfam" id="NF006837">
    <property type="entry name" value="PRK09357.1-2"/>
    <property type="match status" value="1"/>
</dbReference>
<dbReference type="OrthoDB" id="9765462at2"/>
<evidence type="ECO:0000256" key="2">
    <source>
        <dbReference type="ARBA" id="ARBA00010286"/>
    </source>
</evidence>
<dbReference type="PROSITE" id="PS00482">
    <property type="entry name" value="DIHYDROOROTASE_1"/>
    <property type="match status" value="1"/>
</dbReference>
<dbReference type="PANTHER" id="PTHR43668:SF2">
    <property type="entry name" value="ALLANTOINASE"/>
    <property type="match status" value="1"/>
</dbReference>
<dbReference type="GO" id="GO:0005737">
    <property type="term" value="C:cytoplasm"/>
    <property type="evidence" value="ECO:0007669"/>
    <property type="project" value="TreeGrafter"/>
</dbReference>
<keyword evidence="3 7" id="KW-0479">Metal-binding</keyword>
<dbReference type="GO" id="GO:0008270">
    <property type="term" value="F:zinc ion binding"/>
    <property type="evidence" value="ECO:0007669"/>
    <property type="project" value="UniProtKB-UniRule"/>
</dbReference>
<dbReference type="GO" id="GO:0004151">
    <property type="term" value="F:dihydroorotase activity"/>
    <property type="evidence" value="ECO:0007669"/>
    <property type="project" value="UniProtKB-UniRule"/>
</dbReference>
<organism evidence="10 11">
    <name type="scientific">Paenibacillus paeoniae</name>
    <dbReference type="NCBI Taxonomy" id="2292705"/>
    <lineage>
        <taxon>Bacteria</taxon>
        <taxon>Bacillati</taxon>
        <taxon>Bacillota</taxon>
        <taxon>Bacilli</taxon>
        <taxon>Bacillales</taxon>
        <taxon>Paenibacillaceae</taxon>
        <taxon>Paenibacillus</taxon>
    </lineage>
</organism>
<feature type="domain" description="Dihydroorotase catalytic" evidence="9">
    <location>
        <begin position="51"/>
        <end position="239"/>
    </location>
</feature>
<reference evidence="10 11" key="1">
    <citation type="submission" date="2018-08" db="EMBL/GenBank/DDBJ databases">
        <title>Paenibacillus sp. M4BSY-1, whole genome shotgun sequence.</title>
        <authorList>
            <person name="Tuo L."/>
        </authorList>
    </citation>
    <scope>NUCLEOTIDE SEQUENCE [LARGE SCALE GENOMIC DNA]</scope>
    <source>
        <strain evidence="10 11">M4BSY-1</strain>
    </source>
</reference>
<protein>
    <recommendedName>
        <fullName evidence="7">Dihydroorotase</fullName>
        <shortName evidence="7">DHOase</shortName>
        <ecNumber evidence="7">3.5.2.3</ecNumber>
    </recommendedName>
</protein>
<feature type="binding site" evidence="7">
    <location>
        <position position="181"/>
    </location>
    <ligand>
        <name>Zn(2+)</name>
        <dbReference type="ChEBI" id="CHEBI:29105"/>
        <label>2</label>
    </ligand>
</feature>
<feature type="binding site" evidence="7">
    <location>
        <position position="154"/>
    </location>
    <ligand>
        <name>Zn(2+)</name>
        <dbReference type="ChEBI" id="CHEBI:29105"/>
        <label>2</label>
    </ligand>
</feature>
<dbReference type="InterPro" id="IPR032466">
    <property type="entry name" value="Metal_Hydrolase"/>
</dbReference>
<dbReference type="Pfam" id="PF12890">
    <property type="entry name" value="DHOase"/>
    <property type="match status" value="1"/>
</dbReference>
<feature type="binding site" evidence="7">
    <location>
        <position position="96"/>
    </location>
    <ligand>
        <name>substrate</name>
    </ligand>
</feature>
<comment type="pathway">
    <text evidence="7">Pyrimidine metabolism; UMP biosynthesis via de novo pathway; (S)-dihydroorotate from bicarbonate: step 3/3.</text>
</comment>
<feature type="binding site" evidence="7">
    <location>
        <position position="308"/>
    </location>
    <ligand>
        <name>Zn(2+)</name>
        <dbReference type="ChEBI" id="CHEBI:29105"/>
        <label>1</label>
    </ligand>
</feature>
<dbReference type="AlphaFoldDB" id="A0A371PJ89"/>
<evidence type="ECO:0000259" key="8">
    <source>
        <dbReference type="Pfam" id="PF07969"/>
    </source>
</evidence>
<name>A0A371PJ89_9BACL</name>
<dbReference type="EC" id="3.5.2.3" evidence="7"/>
<comment type="function">
    <text evidence="1 7">Catalyzes the reversible cyclization of carbamoyl aspartate to dihydroorotate.</text>
</comment>
<evidence type="ECO:0000313" key="10">
    <source>
        <dbReference type="EMBL" id="REK76272.1"/>
    </source>
</evidence>
<sequence length="427" mass="46199">MSLWIINGNVWNEESGKLEQKHIRVSDGRIAEVVDAGVIDTGSAEVIDAAGKLVSAGFIDMHVHLRDPGFEHKEDIVTGSRSAAKGGFTTIACMPNTRPVIDKPETVKYVLDKAAEAGLVKVLPYAAITKNELGRELTDFAALKEAGAIGFTDDGVGVQNAQMMKNAMALAKSLDMPVIAHCEDDSLVEGAWASEGEFSRKHGIKGIPNESEAIHVGRDVLLAEATGVHYHVCHVSTEQSVRLIRLAKSIGVSVTAEVCPHHLLLSDEDIPGLDDANWKMNPPLRTPRDVQAVIEGLEDGTLDMIVTDHAPHSAEEKARGVDLAPFGIVGFETAFPLLYTKFVATGKWTLGFLLQRMTKDPARVFRLETGRLEQGAPADLTIVDLESERAVDPSTFLSKSNNTPFGGWELKGWPVATIVDGKIVWSE</sequence>
<feature type="binding site" evidence="7">
    <location>
        <position position="234"/>
    </location>
    <ligand>
        <name>Zn(2+)</name>
        <dbReference type="ChEBI" id="CHEBI:29105"/>
        <label>2</label>
    </ligand>
</feature>
<comment type="catalytic activity">
    <reaction evidence="7">
        <text>(S)-dihydroorotate + H2O = N-carbamoyl-L-aspartate + H(+)</text>
        <dbReference type="Rhea" id="RHEA:24296"/>
        <dbReference type="ChEBI" id="CHEBI:15377"/>
        <dbReference type="ChEBI" id="CHEBI:15378"/>
        <dbReference type="ChEBI" id="CHEBI:30864"/>
        <dbReference type="ChEBI" id="CHEBI:32814"/>
        <dbReference type="EC" id="3.5.2.3"/>
    </reaction>
</comment>
<dbReference type="PANTHER" id="PTHR43668">
    <property type="entry name" value="ALLANTOINASE"/>
    <property type="match status" value="1"/>
</dbReference>
<evidence type="ECO:0000313" key="11">
    <source>
        <dbReference type="Proteomes" id="UP000261905"/>
    </source>
</evidence>
<keyword evidence="5 7" id="KW-0862">Zinc</keyword>
<dbReference type="InterPro" id="IPR013108">
    <property type="entry name" value="Amidohydro_3"/>
</dbReference>
<evidence type="ECO:0000256" key="5">
    <source>
        <dbReference type="ARBA" id="ARBA00022833"/>
    </source>
</evidence>
<dbReference type="GO" id="GO:0006145">
    <property type="term" value="P:purine nucleobase catabolic process"/>
    <property type="evidence" value="ECO:0007669"/>
    <property type="project" value="TreeGrafter"/>
</dbReference>
<keyword evidence="11" id="KW-1185">Reference proteome</keyword>
<feature type="binding site" evidence="7">
    <location>
        <position position="64"/>
    </location>
    <ligand>
        <name>Zn(2+)</name>
        <dbReference type="ChEBI" id="CHEBI:29105"/>
        <label>1</label>
    </ligand>
</feature>
<feature type="binding site" evidence="7">
    <location>
        <position position="62"/>
    </location>
    <ligand>
        <name>Zn(2+)</name>
        <dbReference type="ChEBI" id="CHEBI:29105"/>
        <label>1</label>
    </ligand>
</feature>
<dbReference type="InterPro" id="IPR011059">
    <property type="entry name" value="Metal-dep_hydrolase_composite"/>
</dbReference>
<dbReference type="Gene3D" id="2.30.40.10">
    <property type="entry name" value="Urease, subunit C, domain 1"/>
    <property type="match status" value="1"/>
</dbReference>
<keyword evidence="6 7" id="KW-0665">Pyrimidine biosynthesis</keyword>
<dbReference type="RefSeq" id="WP_116043097.1">
    <property type="nucleotide sequence ID" value="NZ_QUBQ01000001.1"/>
</dbReference>
<evidence type="ECO:0000256" key="4">
    <source>
        <dbReference type="ARBA" id="ARBA00022801"/>
    </source>
</evidence>
<feature type="binding site" evidence="7">
    <location>
        <begin position="326"/>
        <end position="327"/>
    </location>
    <ligand>
        <name>substrate</name>
    </ligand>
</feature>
<dbReference type="UniPathway" id="UPA00070">
    <property type="reaction ID" value="UER00117"/>
</dbReference>
<evidence type="ECO:0000256" key="7">
    <source>
        <dbReference type="HAMAP-Rule" id="MF_00220"/>
    </source>
</evidence>
<evidence type="ECO:0000259" key="9">
    <source>
        <dbReference type="Pfam" id="PF12890"/>
    </source>
</evidence>
<feature type="binding site" evidence="7">
    <location>
        <position position="281"/>
    </location>
    <ligand>
        <name>substrate</name>
    </ligand>
</feature>
<evidence type="ECO:0000256" key="3">
    <source>
        <dbReference type="ARBA" id="ARBA00022723"/>
    </source>
</evidence>
<accession>A0A371PJ89</accession>
<dbReference type="SUPFAM" id="SSF51556">
    <property type="entry name" value="Metallo-dependent hydrolases"/>
    <property type="match status" value="1"/>
</dbReference>
<dbReference type="GO" id="GO:0044205">
    <property type="term" value="P:'de novo' UMP biosynthetic process"/>
    <property type="evidence" value="ECO:0007669"/>
    <property type="project" value="UniProtKB-UniRule"/>
</dbReference>
<gene>
    <name evidence="7" type="primary">pyrC</name>
    <name evidence="10" type="ORF">DX130_04265</name>
</gene>
<dbReference type="InterPro" id="IPR002195">
    <property type="entry name" value="Dihydroorotase_CS"/>
</dbReference>
<evidence type="ECO:0000256" key="6">
    <source>
        <dbReference type="ARBA" id="ARBA00022975"/>
    </source>
</evidence>
<feature type="binding site" evidence="7">
    <location>
        <begin position="64"/>
        <end position="66"/>
    </location>
    <ligand>
        <name>substrate</name>
    </ligand>
</feature>
<dbReference type="NCBIfam" id="TIGR00857">
    <property type="entry name" value="pyrC_multi"/>
    <property type="match status" value="1"/>
</dbReference>
<dbReference type="Proteomes" id="UP000261905">
    <property type="component" value="Unassembled WGS sequence"/>
</dbReference>
<dbReference type="SUPFAM" id="SSF51338">
    <property type="entry name" value="Composite domain of metallo-dependent hydrolases"/>
    <property type="match status" value="1"/>
</dbReference>
<feature type="active site" evidence="7">
    <location>
        <position position="308"/>
    </location>
</feature>
<dbReference type="GO" id="GO:0004038">
    <property type="term" value="F:allantoinase activity"/>
    <property type="evidence" value="ECO:0007669"/>
    <property type="project" value="TreeGrafter"/>
</dbReference>
<dbReference type="InterPro" id="IPR024403">
    <property type="entry name" value="DHOase_cat"/>
</dbReference>
<dbReference type="EMBL" id="QUBQ01000001">
    <property type="protein sequence ID" value="REK76272.1"/>
    <property type="molecule type" value="Genomic_DNA"/>
</dbReference>
<comment type="similarity">
    <text evidence="2 7">Belongs to the metallo-dependent hydrolases superfamily. DHOase family. Class I DHOase subfamily.</text>
</comment>